<evidence type="ECO:0000256" key="1">
    <source>
        <dbReference type="SAM" id="MobiDB-lite"/>
    </source>
</evidence>
<proteinExistence type="predicted"/>
<feature type="compositionally biased region" description="Basic and acidic residues" evidence="1">
    <location>
        <begin position="22"/>
        <end position="38"/>
    </location>
</feature>
<reference evidence="2 3" key="1">
    <citation type="submission" date="2019-10" db="EMBL/GenBank/DDBJ databases">
        <authorList>
            <person name="Karimi E."/>
        </authorList>
    </citation>
    <scope>NUCLEOTIDE SEQUENCE [LARGE SCALE GENOMIC DNA]</scope>
    <source>
        <strain evidence="2">Sphingobacterium sp. 8BC</strain>
    </source>
</reference>
<name>A0A654DT79_SPHMU</name>
<feature type="region of interest" description="Disordered" evidence="1">
    <location>
        <begin position="1"/>
        <end position="38"/>
    </location>
</feature>
<protein>
    <submittedName>
        <fullName evidence="2">Uncharacterized protein</fullName>
    </submittedName>
</protein>
<dbReference type="Proteomes" id="UP000432350">
    <property type="component" value="Unassembled WGS sequence"/>
</dbReference>
<gene>
    <name evidence="2" type="ORF">SPHINGO8BC_90525</name>
</gene>
<organism evidence="2 3">
    <name type="scientific">Sphingobacterium multivorum</name>
    <dbReference type="NCBI Taxonomy" id="28454"/>
    <lineage>
        <taxon>Bacteria</taxon>
        <taxon>Pseudomonadati</taxon>
        <taxon>Bacteroidota</taxon>
        <taxon>Sphingobacteriia</taxon>
        <taxon>Sphingobacteriales</taxon>
        <taxon>Sphingobacteriaceae</taxon>
        <taxon>Sphingobacterium</taxon>
    </lineage>
</organism>
<evidence type="ECO:0000313" key="2">
    <source>
        <dbReference type="EMBL" id="VXD08416.1"/>
    </source>
</evidence>
<sequence>MTKTRGMNPAQSTTTNGRKQSYRKDIEDNTHAERSNQA</sequence>
<accession>A0A654DT79</accession>
<dbReference type="EMBL" id="CABWMV010000028">
    <property type="protein sequence ID" value="VXD08416.1"/>
    <property type="molecule type" value="Genomic_DNA"/>
</dbReference>
<dbReference type="AlphaFoldDB" id="A0A654DT79"/>
<feature type="compositionally biased region" description="Polar residues" evidence="1">
    <location>
        <begin position="1"/>
        <end position="19"/>
    </location>
</feature>
<evidence type="ECO:0000313" key="3">
    <source>
        <dbReference type="Proteomes" id="UP000432350"/>
    </source>
</evidence>